<keyword evidence="2" id="KW-1185">Reference proteome</keyword>
<protein>
    <submittedName>
        <fullName evidence="1">Uncharacterized protein</fullName>
    </submittedName>
</protein>
<evidence type="ECO:0000313" key="1">
    <source>
        <dbReference type="EMBL" id="KZT38529.1"/>
    </source>
</evidence>
<accession>A0A166DHH3</accession>
<dbReference type="EMBL" id="KV428061">
    <property type="protein sequence ID" value="KZT38529.1"/>
    <property type="molecule type" value="Genomic_DNA"/>
</dbReference>
<reference evidence="1 2" key="1">
    <citation type="journal article" date="2016" name="Mol. Biol. Evol.">
        <title>Comparative Genomics of Early-Diverging Mushroom-Forming Fungi Provides Insights into the Origins of Lignocellulose Decay Capabilities.</title>
        <authorList>
            <person name="Nagy L.G."/>
            <person name="Riley R."/>
            <person name="Tritt A."/>
            <person name="Adam C."/>
            <person name="Daum C."/>
            <person name="Floudas D."/>
            <person name="Sun H."/>
            <person name="Yadav J.S."/>
            <person name="Pangilinan J."/>
            <person name="Larsson K.H."/>
            <person name="Matsuura K."/>
            <person name="Barry K."/>
            <person name="Labutti K."/>
            <person name="Kuo R."/>
            <person name="Ohm R.A."/>
            <person name="Bhattacharya S.S."/>
            <person name="Shirouzu T."/>
            <person name="Yoshinaga Y."/>
            <person name="Martin F.M."/>
            <person name="Grigoriev I.V."/>
            <person name="Hibbett D.S."/>
        </authorList>
    </citation>
    <scope>NUCLEOTIDE SEQUENCE [LARGE SCALE GENOMIC DNA]</scope>
    <source>
        <strain evidence="1 2">HHB10207 ss-3</strain>
    </source>
</reference>
<dbReference type="Proteomes" id="UP000076798">
    <property type="component" value="Unassembled WGS sequence"/>
</dbReference>
<evidence type="ECO:0000313" key="2">
    <source>
        <dbReference type="Proteomes" id="UP000076798"/>
    </source>
</evidence>
<name>A0A166DHH3_9AGAM</name>
<organism evidence="1 2">
    <name type="scientific">Sistotremastrum suecicum HHB10207 ss-3</name>
    <dbReference type="NCBI Taxonomy" id="1314776"/>
    <lineage>
        <taxon>Eukaryota</taxon>
        <taxon>Fungi</taxon>
        <taxon>Dikarya</taxon>
        <taxon>Basidiomycota</taxon>
        <taxon>Agaricomycotina</taxon>
        <taxon>Agaricomycetes</taxon>
        <taxon>Sistotremastrales</taxon>
        <taxon>Sistotremastraceae</taxon>
        <taxon>Sistotremastrum</taxon>
    </lineage>
</organism>
<sequence>MPSFRSHSTLERRISFQSRLRWGFDTPLYAFAPFYSILCIKLQPRSSETLQSDFFPFCSIRLSIRNIIICIRRIRFASEDRVHESKI</sequence>
<dbReference type="AlphaFoldDB" id="A0A166DHH3"/>
<gene>
    <name evidence="1" type="ORF">SISSUDRAFT_1046813</name>
</gene>
<proteinExistence type="predicted"/>